<feature type="domain" description="Gfo/Idh/MocA-like oxidoreductase N-terminal" evidence="3">
    <location>
        <begin position="1"/>
        <end position="115"/>
    </location>
</feature>
<dbReference type="Pfam" id="PF01408">
    <property type="entry name" value="GFO_IDH_MocA"/>
    <property type="match status" value="1"/>
</dbReference>
<evidence type="ECO:0000259" key="4">
    <source>
        <dbReference type="Pfam" id="PF02894"/>
    </source>
</evidence>
<dbReference type="EMBL" id="OBEL01000004">
    <property type="protein sequence ID" value="SNZ20132.1"/>
    <property type="molecule type" value="Genomic_DNA"/>
</dbReference>
<dbReference type="Pfam" id="PF02894">
    <property type="entry name" value="GFO_IDH_MocA_C"/>
    <property type="match status" value="1"/>
</dbReference>
<keyword evidence="2" id="KW-0560">Oxidoreductase</keyword>
<evidence type="ECO:0000259" key="3">
    <source>
        <dbReference type="Pfam" id="PF01408"/>
    </source>
</evidence>
<dbReference type="InterPro" id="IPR036291">
    <property type="entry name" value="NAD(P)-bd_dom_sf"/>
</dbReference>
<dbReference type="InterPro" id="IPR051317">
    <property type="entry name" value="Gfo/Idh/MocA_oxidoreduct"/>
</dbReference>
<dbReference type="InterPro" id="IPR000683">
    <property type="entry name" value="Gfo/Idh/MocA-like_OxRdtase_N"/>
</dbReference>
<name>A0A285PEH0_9HYPH</name>
<dbReference type="PANTHER" id="PTHR43708">
    <property type="entry name" value="CONSERVED EXPRESSED OXIDOREDUCTASE (EUROFUNG)"/>
    <property type="match status" value="1"/>
</dbReference>
<dbReference type="GO" id="GO:0016491">
    <property type="term" value="F:oxidoreductase activity"/>
    <property type="evidence" value="ECO:0007669"/>
    <property type="project" value="UniProtKB-KW"/>
</dbReference>
<accession>A0A285PEH0</accession>
<dbReference type="GO" id="GO:0000166">
    <property type="term" value="F:nucleotide binding"/>
    <property type="evidence" value="ECO:0007669"/>
    <property type="project" value="InterPro"/>
</dbReference>
<dbReference type="InterPro" id="IPR004104">
    <property type="entry name" value="Gfo/Idh/MocA-like_OxRdtase_C"/>
</dbReference>
<dbReference type="SUPFAM" id="SSF55347">
    <property type="entry name" value="Glyceraldehyde-3-phosphate dehydrogenase-like, C-terminal domain"/>
    <property type="match status" value="1"/>
</dbReference>
<dbReference type="Proteomes" id="UP000219439">
    <property type="component" value="Unassembled WGS sequence"/>
</dbReference>
<gene>
    <name evidence="5" type="ORF">SAMN06265368_3235</name>
</gene>
<dbReference type="Gene3D" id="3.30.360.10">
    <property type="entry name" value="Dihydrodipicolinate Reductase, domain 2"/>
    <property type="match status" value="1"/>
</dbReference>
<proteinExistence type="inferred from homology"/>
<reference evidence="5 6" key="1">
    <citation type="submission" date="2017-09" db="EMBL/GenBank/DDBJ databases">
        <authorList>
            <person name="Ehlers B."/>
            <person name="Leendertz F.H."/>
        </authorList>
    </citation>
    <scope>NUCLEOTIDE SEQUENCE [LARGE SCALE GENOMIC DNA]</scope>
    <source>
        <strain evidence="5 6">DSM 18289</strain>
    </source>
</reference>
<organism evidence="5 6">
    <name type="scientific">Cohaesibacter gelatinilyticus</name>
    <dbReference type="NCBI Taxonomy" id="372072"/>
    <lineage>
        <taxon>Bacteria</taxon>
        <taxon>Pseudomonadati</taxon>
        <taxon>Pseudomonadota</taxon>
        <taxon>Alphaproteobacteria</taxon>
        <taxon>Hyphomicrobiales</taxon>
        <taxon>Cohaesibacteraceae</taxon>
    </lineage>
</organism>
<dbReference type="Gene3D" id="3.40.50.720">
    <property type="entry name" value="NAD(P)-binding Rossmann-like Domain"/>
    <property type="match status" value="1"/>
</dbReference>
<dbReference type="RefSeq" id="WP_097154515.1">
    <property type="nucleotide sequence ID" value="NZ_OBEL01000004.1"/>
</dbReference>
<feature type="domain" description="Gfo/Idh/MocA-like oxidoreductase C-terminal" evidence="4">
    <location>
        <begin position="127"/>
        <end position="330"/>
    </location>
</feature>
<dbReference type="AlphaFoldDB" id="A0A285PEH0"/>
<protein>
    <submittedName>
        <fullName evidence="5">Predicted dehydrogenase</fullName>
    </submittedName>
</protein>
<sequence>MRVLIVGQGSIGKRHLAVARDLLPDAEIRILRHQPTDDVPDLADGCLSAMADAVAYAPDLSVIAWPATHHIAVAQCLAEAGSHLLMEKPLSSNLEGTTKLMATCRAQDRVCMVGYNLRYVDSLQTYRQMISNGQVGRILSVRSEIGQYLPDWRPDSDYRTGVSARQELGGGALLELSHEIDYLRWIFGDVNWVQAVMCRHSDLEINVEDTVYLMLGLEPTSVAAQPVANVALDFVRRDPVRTCTAIGSEGTLRWTASEGLVEFYDPEKSVWQVVFRGGTVRDSYYAEWHNLLKCIEGTATPLVSVEDGIRVLDIISAARAAADTGTRVNVQNTLEDKAGA</sequence>
<comment type="similarity">
    <text evidence="1">Belongs to the Gfo/Idh/MocA family.</text>
</comment>
<evidence type="ECO:0000256" key="2">
    <source>
        <dbReference type="ARBA" id="ARBA00023002"/>
    </source>
</evidence>
<evidence type="ECO:0000313" key="5">
    <source>
        <dbReference type="EMBL" id="SNZ20132.1"/>
    </source>
</evidence>
<dbReference type="SUPFAM" id="SSF51735">
    <property type="entry name" value="NAD(P)-binding Rossmann-fold domains"/>
    <property type="match status" value="1"/>
</dbReference>
<dbReference type="OrthoDB" id="9792935at2"/>
<dbReference type="PANTHER" id="PTHR43708:SF5">
    <property type="entry name" value="CONSERVED EXPRESSED OXIDOREDUCTASE (EUROFUNG)-RELATED"/>
    <property type="match status" value="1"/>
</dbReference>
<evidence type="ECO:0000256" key="1">
    <source>
        <dbReference type="ARBA" id="ARBA00010928"/>
    </source>
</evidence>
<evidence type="ECO:0000313" key="6">
    <source>
        <dbReference type="Proteomes" id="UP000219439"/>
    </source>
</evidence>
<keyword evidence="6" id="KW-1185">Reference proteome</keyword>